<gene>
    <name evidence="1" type="ORF">ACFP57_13585</name>
</gene>
<evidence type="ECO:0000313" key="2">
    <source>
        <dbReference type="Proteomes" id="UP001596266"/>
    </source>
</evidence>
<dbReference type="EMBL" id="JBHSUA010000025">
    <property type="protein sequence ID" value="MFC6398008.1"/>
    <property type="molecule type" value="Genomic_DNA"/>
</dbReference>
<keyword evidence="2" id="KW-1185">Reference proteome</keyword>
<dbReference type="Proteomes" id="UP001596266">
    <property type="component" value="Unassembled WGS sequence"/>
</dbReference>
<evidence type="ECO:0008006" key="3">
    <source>
        <dbReference type="Google" id="ProtNLM"/>
    </source>
</evidence>
<name>A0ABW1X4N0_9ACTN</name>
<proteinExistence type="predicted"/>
<evidence type="ECO:0000313" key="1">
    <source>
        <dbReference type="EMBL" id="MFC6398008.1"/>
    </source>
</evidence>
<comment type="caution">
    <text evidence="1">The sequence shown here is derived from an EMBL/GenBank/DDBJ whole genome shotgun (WGS) entry which is preliminary data.</text>
</comment>
<organism evidence="1 2">
    <name type="scientific">Luteococcus sanguinis</name>
    <dbReference type="NCBI Taxonomy" id="174038"/>
    <lineage>
        <taxon>Bacteria</taxon>
        <taxon>Bacillati</taxon>
        <taxon>Actinomycetota</taxon>
        <taxon>Actinomycetes</taxon>
        <taxon>Propionibacteriales</taxon>
        <taxon>Propionibacteriaceae</taxon>
        <taxon>Luteococcus</taxon>
    </lineage>
</organism>
<protein>
    <recommendedName>
        <fullName evidence="3">tRNA nuclease CdiA C-terminal domain-containing protein</fullName>
    </recommendedName>
</protein>
<accession>A0ABW1X4N0</accession>
<sequence length="146" mass="16033">MEGWPDEATVQNVFAGVLENEGWVIDHLANTKAREHGIDVLAHKGLRHLGAEVKGFPSIGYADPAKAGQKKRAKPNHQAKLWYGKALHAAIILRDAEPDWESLIVLPDCPRYRELVAETARSVHAVGIHVVLVSPDGAWFSDSWSG</sequence>
<reference evidence="2" key="1">
    <citation type="journal article" date="2019" name="Int. J. Syst. Evol. Microbiol.">
        <title>The Global Catalogue of Microorganisms (GCM) 10K type strain sequencing project: providing services to taxonomists for standard genome sequencing and annotation.</title>
        <authorList>
            <consortium name="The Broad Institute Genomics Platform"/>
            <consortium name="The Broad Institute Genome Sequencing Center for Infectious Disease"/>
            <person name="Wu L."/>
            <person name="Ma J."/>
        </authorList>
    </citation>
    <scope>NUCLEOTIDE SEQUENCE [LARGE SCALE GENOMIC DNA]</scope>
    <source>
        <strain evidence="2">CGMCC 1.15277</strain>
    </source>
</reference>
<dbReference type="RefSeq" id="WP_343886832.1">
    <property type="nucleotide sequence ID" value="NZ_BAAAKI010000024.1"/>
</dbReference>